<keyword evidence="6" id="KW-1185">Reference proteome</keyword>
<sequence length="195" mass="21591">MVLPDQWKRRELFGGAIEMCMPEAYLDMSDIGPVPDNQEVWVDGGNSLIMEIVERSELPEGEVGRFYWQDLASVSESTSTRLDGQEELDVEKELPGIPSSSCPHAYLVNGCQTLTKSRQHPSQAHPVAVWLTILRLPGVQADLLVTANFPCTEADNDRNGSAAGRPMESEGMEGRSQVVKSMLRTLVVRDWSLFG</sequence>
<reference evidence="5" key="1">
    <citation type="submission" date="2017-08" db="EMBL/GenBank/DDBJ databases">
        <authorList>
            <person name="Polle J.E."/>
            <person name="Barry K."/>
            <person name="Cushman J."/>
            <person name="Schmutz J."/>
            <person name="Tran D."/>
            <person name="Hathwaick L.T."/>
            <person name="Yim W.C."/>
            <person name="Jenkins J."/>
            <person name="Mckie-Krisberg Z.M."/>
            <person name="Prochnik S."/>
            <person name="Lindquist E."/>
            <person name="Dockter R.B."/>
            <person name="Adam C."/>
            <person name="Molina H."/>
            <person name="Bunkerborg J."/>
            <person name="Jin E."/>
            <person name="Buchheim M."/>
            <person name="Magnuson J."/>
        </authorList>
    </citation>
    <scope>NUCLEOTIDE SEQUENCE</scope>
    <source>
        <strain evidence="5">CCAP 19/18</strain>
    </source>
</reference>
<feature type="region of interest" description="Disordered" evidence="4">
    <location>
        <begin position="154"/>
        <end position="175"/>
    </location>
</feature>
<keyword evidence="2" id="KW-0813">Transport</keyword>
<dbReference type="EMBL" id="MU070409">
    <property type="protein sequence ID" value="KAF5827868.1"/>
    <property type="molecule type" value="Genomic_DNA"/>
</dbReference>
<evidence type="ECO:0008006" key="7">
    <source>
        <dbReference type="Google" id="ProtNLM"/>
    </source>
</evidence>
<evidence type="ECO:0000313" key="6">
    <source>
        <dbReference type="Proteomes" id="UP000815325"/>
    </source>
</evidence>
<evidence type="ECO:0000313" key="5">
    <source>
        <dbReference type="EMBL" id="KAF5827868.1"/>
    </source>
</evidence>
<dbReference type="PANTHER" id="PTHR15837">
    <property type="entry name" value="RAN GUANINE NUCLEOTIDE RELEASE FACTOR"/>
    <property type="match status" value="1"/>
</dbReference>
<comment type="caution">
    <text evidence="5">The sequence shown here is derived from an EMBL/GenBank/DDBJ whole genome shotgun (WGS) entry which is preliminary data.</text>
</comment>
<dbReference type="InterPro" id="IPR007681">
    <property type="entry name" value="Mog1"/>
</dbReference>
<dbReference type="Gene3D" id="3.40.1000.10">
    <property type="entry name" value="Mog1/PsbP, alpha/beta/alpha sandwich"/>
    <property type="match status" value="1"/>
</dbReference>
<comment type="similarity">
    <text evidence="1">Belongs to the MOG1 family.</text>
</comment>
<dbReference type="SUPFAM" id="SSF55724">
    <property type="entry name" value="Mog1p/PsbP-like"/>
    <property type="match status" value="1"/>
</dbReference>
<dbReference type="Proteomes" id="UP000815325">
    <property type="component" value="Unassembled WGS sequence"/>
</dbReference>
<organism evidence="5 6">
    <name type="scientific">Dunaliella salina</name>
    <name type="common">Green alga</name>
    <name type="synonym">Protococcus salinus</name>
    <dbReference type="NCBI Taxonomy" id="3046"/>
    <lineage>
        <taxon>Eukaryota</taxon>
        <taxon>Viridiplantae</taxon>
        <taxon>Chlorophyta</taxon>
        <taxon>core chlorophytes</taxon>
        <taxon>Chlorophyceae</taxon>
        <taxon>CS clade</taxon>
        <taxon>Chlamydomonadales</taxon>
        <taxon>Dunaliellaceae</taxon>
        <taxon>Dunaliella</taxon>
    </lineage>
</organism>
<keyword evidence="3" id="KW-0653">Protein transport</keyword>
<protein>
    <recommendedName>
        <fullName evidence="7">Ran guanine nucleotide release factor</fullName>
    </recommendedName>
</protein>
<dbReference type="InterPro" id="IPR016123">
    <property type="entry name" value="Mog1/PsbP_a/b/a-sand"/>
</dbReference>
<dbReference type="PANTHER" id="PTHR15837:SF0">
    <property type="entry name" value="RAN GUANINE NUCLEOTIDE RELEASE FACTOR"/>
    <property type="match status" value="1"/>
</dbReference>
<evidence type="ECO:0000256" key="1">
    <source>
        <dbReference type="ARBA" id="ARBA00010307"/>
    </source>
</evidence>
<proteinExistence type="inferred from homology"/>
<evidence type="ECO:0000256" key="4">
    <source>
        <dbReference type="SAM" id="MobiDB-lite"/>
    </source>
</evidence>
<accession>A0ABQ7FZT4</accession>
<dbReference type="Pfam" id="PF04603">
    <property type="entry name" value="Mog1"/>
    <property type="match status" value="1"/>
</dbReference>
<evidence type="ECO:0000256" key="2">
    <source>
        <dbReference type="ARBA" id="ARBA00022448"/>
    </source>
</evidence>
<evidence type="ECO:0000256" key="3">
    <source>
        <dbReference type="ARBA" id="ARBA00022927"/>
    </source>
</evidence>
<name>A0ABQ7FZT4_DUNSA</name>
<gene>
    <name evidence="5" type="ORF">DUNSADRAFT_18604</name>
</gene>